<gene>
    <name evidence="5" type="ORF">ONB1V03_LOCUS21582</name>
</gene>
<dbReference type="OrthoDB" id="8933846at2759"/>
<evidence type="ECO:0000256" key="2">
    <source>
        <dbReference type="ARBA" id="ARBA00009658"/>
    </source>
</evidence>
<evidence type="ECO:0000313" key="5">
    <source>
        <dbReference type="EMBL" id="CAD7665024.1"/>
    </source>
</evidence>
<organism evidence="5">
    <name type="scientific">Oppiella nova</name>
    <dbReference type="NCBI Taxonomy" id="334625"/>
    <lineage>
        <taxon>Eukaryota</taxon>
        <taxon>Metazoa</taxon>
        <taxon>Ecdysozoa</taxon>
        <taxon>Arthropoda</taxon>
        <taxon>Chelicerata</taxon>
        <taxon>Arachnida</taxon>
        <taxon>Acari</taxon>
        <taxon>Acariformes</taxon>
        <taxon>Sarcoptiformes</taxon>
        <taxon>Oribatida</taxon>
        <taxon>Brachypylina</taxon>
        <taxon>Oppioidea</taxon>
        <taxon>Oppiidae</taxon>
        <taxon>Oppiella</taxon>
    </lineage>
</organism>
<reference evidence="5" key="1">
    <citation type="submission" date="2020-11" db="EMBL/GenBank/DDBJ databases">
        <authorList>
            <person name="Tran Van P."/>
        </authorList>
    </citation>
    <scope>NUCLEOTIDE SEQUENCE</scope>
</reference>
<sequence length="69" mass="7120">MANKLADFLNRLGRNPSGLSLGIKLLVGAGGLGYAATQSVYTVDGGHRAIIFNRIGGVGSGIYSEGLHF</sequence>
<evidence type="ECO:0000256" key="4">
    <source>
        <dbReference type="RuleBase" id="RU366048"/>
    </source>
</evidence>
<feature type="non-terminal residue" evidence="5">
    <location>
        <position position="1"/>
    </location>
</feature>
<evidence type="ECO:0000256" key="3">
    <source>
        <dbReference type="ARBA" id="ARBA00023136"/>
    </source>
</evidence>
<dbReference type="Proteomes" id="UP000728032">
    <property type="component" value="Unassembled WGS sequence"/>
</dbReference>
<dbReference type="EMBL" id="OC957576">
    <property type="protein sequence ID" value="CAD7665024.1"/>
    <property type="molecule type" value="Genomic_DNA"/>
</dbReference>
<dbReference type="GO" id="GO:0007005">
    <property type="term" value="P:mitochondrion organization"/>
    <property type="evidence" value="ECO:0007669"/>
    <property type="project" value="TreeGrafter"/>
</dbReference>
<dbReference type="InterPro" id="IPR000163">
    <property type="entry name" value="Prohibitin"/>
</dbReference>
<dbReference type="PANTHER" id="PTHR23222">
    <property type="entry name" value="PROHIBITIN"/>
    <property type="match status" value="1"/>
</dbReference>
<dbReference type="EMBL" id="CAJPVJ010042751">
    <property type="protein sequence ID" value="CAG2182161.1"/>
    <property type="molecule type" value="Genomic_DNA"/>
</dbReference>
<evidence type="ECO:0000313" key="6">
    <source>
        <dbReference type="Proteomes" id="UP000728032"/>
    </source>
</evidence>
<comment type="subcellular location">
    <subcellularLocation>
        <location evidence="1">Membrane</location>
    </subcellularLocation>
    <subcellularLocation>
        <location evidence="4">Mitochondrion inner membrane</location>
    </subcellularLocation>
</comment>
<accession>A0A7R9MSJ1</accession>
<keyword evidence="4" id="KW-0999">Mitochondrion inner membrane</keyword>
<comment type="similarity">
    <text evidence="2 4">Belongs to the prohibitin family.</text>
</comment>
<name>A0A7R9MSJ1_9ACAR</name>
<protein>
    <recommendedName>
        <fullName evidence="4">Prohibitin</fullName>
    </recommendedName>
</protein>
<keyword evidence="6" id="KW-1185">Reference proteome</keyword>
<evidence type="ECO:0000256" key="1">
    <source>
        <dbReference type="ARBA" id="ARBA00004370"/>
    </source>
</evidence>
<proteinExistence type="inferred from homology"/>
<dbReference type="GO" id="GO:0005743">
    <property type="term" value="C:mitochondrial inner membrane"/>
    <property type="evidence" value="ECO:0007669"/>
    <property type="project" value="UniProtKB-SubCell"/>
</dbReference>
<dbReference type="PANTHER" id="PTHR23222:SF1">
    <property type="entry name" value="PROHIBITIN-2"/>
    <property type="match status" value="1"/>
</dbReference>
<keyword evidence="3" id="KW-0472">Membrane</keyword>
<dbReference type="AlphaFoldDB" id="A0A7R9MSJ1"/>
<keyword evidence="4" id="KW-0496">Mitochondrion</keyword>